<keyword evidence="1" id="KW-0472">Membrane</keyword>
<reference evidence="3" key="1">
    <citation type="journal article" date="2019" name="Int. J. Syst. Evol. Microbiol.">
        <title>The Global Catalogue of Microorganisms (GCM) 10K type strain sequencing project: providing services to taxonomists for standard genome sequencing and annotation.</title>
        <authorList>
            <consortium name="The Broad Institute Genomics Platform"/>
            <consortium name="The Broad Institute Genome Sequencing Center for Infectious Disease"/>
            <person name="Wu L."/>
            <person name="Ma J."/>
        </authorList>
    </citation>
    <scope>NUCLEOTIDE SEQUENCE [LARGE SCALE GENOMIC DNA]</scope>
    <source>
        <strain evidence="3">JCM 17459</strain>
    </source>
</reference>
<dbReference type="EMBL" id="BAABBA010000040">
    <property type="protein sequence ID" value="GAA3512803.1"/>
    <property type="molecule type" value="Genomic_DNA"/>
</dbReference>
<dbReference type="Proteomes" id="UP001499841">
    <property type="component" value="Unassembled WGS sequence"/>
</dbReference>
<evidence type="ECO:0000313" key="2">
    <source>
        <dbReference type="EMBL" id="GAA3512803.1"/>
    </source>
</evidence>
<organism evidence="2 3">
    <name type="scientific">Georgenia daeguensis</name>
    <dbReference type="NCBI Taxonomy" id="908355"/>
    <lineage>
        <taxon>Bacteria</taxon>
        <taxon>Bacillati</taxon>
        <taxon>Actinomycetota</taxon>
        <taxon>Actinomycetes</taxon>
        <taxon>Micrococcales</taxon>
        <taxon>Bogoriellaceae</taxon>
        <taxon>Georgenia</taxon>
    </lineage>
</organism>
<keyword evidence="1" id="KW-1133">Transmembrane helix</keyword>
<keyword evidence="3" id="KW-1185">Reference proteome</keyword>
<evidence type="ECO:0000313" key="3">
    <source>
        <dbReference type="Proteomes" id="UP001499841"/>
    </source>
</evidence>
<accession>A0ABP6UPQ6</accession>
<feature type="transmembrane region" description="Helical" evidence="1">
    <location>
        <begin position="72"/>
        <end position="93"/>
    </location>
</feature>
<gene>
    <name evidence="2" type="ORF">GCM10022262_40950</name>
</gene>
<comment type="caution">
    <text evidence="2">The sequence shown here is derived from an EMBL/GenBank/DDBJ whole genome shotgun (WGS) entry which is preliminary data.</text>
</comment>
<keyword evidence="1" id="KW-0812">Transmembrane</keyword>
<feature type="transmembrane region" description="Helical" evidence="1">
    <location>
        <begin position="44"/>
        <end position="65"/>
    </location>
</feature>
<name>A0ABP6UPQ6_9MICO</name>
<evidence type="ECO:0008006" key="4">
    <source>
        <dbReference type="Google" id="ProtNLM"/>
    </source>
</evidence>
<evidence type="ECO:0000256" key="1">
    <source>
        <dbReference type="SAM" id="Phobius"/>
    </source>
</evidence>
<proteinExistence type="predicted"/>
<sequence>MGWAALVTSVLATLLAWVSVVVTPWAMRRAVSAYDYDNIYTFPLVTLGTVLVLDVLGLILGLVGVRRPTGKVLSGAAIGIAATGIVGILIYVIGTGTIMPRFA</sequence>
<protein>
    <recommendedName>
        <fullName evidence="4">DUF2834 domain-containing protein</fullName>
    </recommendedName>
</protein>